<evidence type="ECO:0000313" key="3">
    <source>
        <dbReference type="Proteomes" id="UP001174691"/>
    </source>
</evidence>
<comment type="caution">
    <text evidence="2">The sequence shown here is derived from an EMBL/GenBank/DDBJ whole genome shotgun (WGS) entry which is preliminary data.</text>
</comment>
<sequence>MSRITAPVSKLTRTIGSNASIARPGNLLSNASKSAASVSRNPDLGDHHHVESHDSTTRHISTLPSHRPQPVPSRTRTVPLMQTFTTTSRPSARADSSTIDFAVMPSHESLFPTTASPSPTLRVPLLPDAFDVSHAAPDTPDSPIPAPEISVVAADPDSVMAVSPLTEVEGMGADGIELGFVHGLDAGKKKGEQEEGGMIRDLWKGLMEDVFGEDKKAGHA</sequence>
<organism evidence="2 3">
    <name type="scientific">Coniochaeta hoffmannii</name>
    <dbReference type="NCBI Taxonomy" id="91930"/>
    <lineage>
        <taxon>Eukaryota</taxon>
        <taxon>Fungi</taxon>
        <taxon>Dikarya</taxon>
        <taxon>Ascomycota</taxon>
        <taxon>Pezizomycotina</taxon>
        <taxon>Sordariomycetes</taxon>
        <taxon>Sordariomycetidae</taxon>
        <taxon>Coniochaetales</taxon>
        <taxon>Coniochaetaceae</taxon>
        <taxon>Coniochaeta</taxon>
    </lineage>
</organism>
<feature type="region of interest" description="Disordered" evidence="1">
    <location>
        <begin position="1"/>
        <end position="77"/>
    </location>
</feature>
<name>A0AA38VVB5_9PEZI</name>
<feature type="compositionally biased region" description="Basic and acidic residues" evidence="1">
    <location>
        <begin position="43"/>
        <end position="57"/>
    </location>
</feature>
<gene>
    <name evidence="2" type="ORF">NKR19_g4484</name>
</gene>
<protein>
    <submittedName>
        <fullName evidence="2">Uncharacterized protein</fullName>
    </submittedName>
</protein>
<evidence type="ECO:0000313" key="2">
    <source>
        <dbReference type="EMBL" id="KAJ9154673.1"/>
    </source>
</evidence>
<feature type="compositionally biased region" description="Low complexity" evidence="1">
    <location>
        <begin position="29"/>
        <end position="39"/>
    </location>
</feature>
<dbReference type="AlphaFoldDB" id="A0AA38VVB5"/>
<feature type="compositionally biased region" description="Polar residues" evidence="1">
    <location>
        <begin position="11"/>
        <end position="20"/>
    </location>
</feature>
<evidence type="ECO:0000256" key="1">
    <source>
        <dbReference type="SAM" id="MobiDB-lite"/>
    </source>
</evidence>
<reference evidence="2" key="1">
    <citation type="submission" date="2022-07" db="EMBL/GenBank/DDBJ databases">
        <title>Fungi with potential for degradation of polypropylene.</title>
        <authorList>
            <person name="Gostincar C."/>
        </authorList>
    </citation>
    <scope>NUCLEOTIDE SEQUENCE</scope>
    <source>
        <strain evidence="2">EXF-13287</strain>
    </source>
</reference>
<accession>A0AA38VVB5</accession>
<keyword evidence="3" id="KW-1185">Reference proteome</keyword>
<proteinExistence type="predicted"/>
<dbReference type="Proteomes" id="UP001174691">
    <property type="component" value="Unassembled WGS sequence"/>
</dbReference>
<dbReference type="EMBL" id="JANBVN010000056">
    <property type="protein sequence ID" value="KAJ9154673.1"/>
    <property type="molecule type" value="Genomic_DNA"/>
</dbReference>